<name>A0ABS6AXT1_9NOCA</name>
<dbReference type="RefSeq" id="WP_215917746.1">
    <property type="nucleotide sequence ID" value="NZ_JAHKNI010000004.1"/>
</dbReference>
<dbReference type="Proteomes" id="UP000733379">
    <property type="component" value="Unassembled WGS sequence"/>
</dbReference>
<dbReference type="Pfam" id="PF06259">
    <property type="entry name" value="Abhydrolase_8"/>
    <property type="match status" value="1"/>
</dbReference>
<evidence type="ECO:0000313" key="3">
    <source>
        <dbReference type="Proteomes" id="UP000733379"/>
    </source>
</evidence>
<accession>A0ABS6AXT1</accession>
<protein>
    <submittedName>
        <fullName evidence="2">Alpha/beta hydrolase family protein</fullName>
    </submittedName>
</protein>
<dbReference type="InterPro" id="IPR010427">
    <property type="entry name" value="DUF1023"/>
</dbReference>
<sequence>MATVDQIRATNPEALLTTSKTLTTKNRTFSSILDQMRRGVDDTMSSWKGDGAAAASATSLANHLAGSALATAVDAQIEALGNAAAALGPARQTVVTYDDQAKAAGCTVAPDGHVTPPTIFRPITSPANPDLTTMVKLMAQAAADEQAREIESHLVPAVASFNELDAAAAIAISDASQAIAALAKNPNAEPLPASFQPLRAGLTLIFHAADPKQFHDWWVTLTPAEKDALAAADPAIGNIDGMPSVDRDHYNRLYLTQLQAQGGAGQDGYLAVAAALNDPHNPDPYLLHIDAQGHGAIALQNPDTAQYVATYVPGTGQELSKIHSGMGNSQHMLMAASGAPGSTSVVCWYGYNAPQSKLDATRSSYADAGVPALDSFQSGLRASHDGAPSFNTVVGHSYGTTLIGDAASHGRTLDADQVVLIASPGTTVDHASDLHLTGVPQDQVSQHVWATRAANDMVPVFSHTDGILGGGAAGGVLGWVVGGPVGASVLGYVGAHVGSHVDPEGPLGVDPAAGDFRGRKFASDPGPSGSWYEDGYSSAAHSHYFDINGNTPVRSLQNVGALITNQPNKVD</sequence>
<keyword evidence="2" id="KW-0378">Hydrolase</keyword>
<evidence type="ECO:0000259" key="1">
    <source>
        <dbReference type="Pfam" id="PF06259"/>
    </source>
</evidence>
<proteinExistence type="predicted"/>
<feature type="domain" description="DUF1023" evidence="1">
    <location>
        <begin position="292"/>
        <end position="459"/>
    </location>
</feature>
<evidence type="ECO:0000313" key="2">
    <source>
        <dbReference type="EMBL" id="MBU3062871.1"/>
    </source>
</evidence>
<comment type="caution">
    <text evidence="2">The sequence shown here is derived from an EMBL/GenBank/DDBJ whole genome shotgun (WGS) entry which is preliminary data.</text>
</comment>
<keyword evidence="3" id="KW-1185">Reference proteome</keyword>
<gene>
    <name evidence="2" type="ORF">KO481_15230</name>
</gene>
<dbReference type="InterPro" id="IPR036689">
    <property type="entry name" value="ESAT-6-like_sf"/>
</dbReference>
<reference evidence="2 3" key="1">
    <citation type="submission" date="2021-06" db="EMBL/GenBank/DDBJ databases">
        <title>Actinomycetes sequencing.</title>
        <authorList>
            <person name="Shan Q."/>
        </authorList>
    </citation>
    <scope>NUCLEOTIDE SEQUENCE [LARGE SCALE GENOMIC DNA]</scope>
    <source>
        <strain evidence="2 3">NEAU-G5</strain>
    </source>
</reference>
<dbReference type="EMBL" id="JAHKNI010000004">
    <property type="protein sequence ID" value="MBU3062871.1"/>
    <property type="molecule type" value="Genomic_DNA"/>
</dbReference>
<dbReference type="SUPFAM" id="SSF140453">
    <property type="entry name" value="EsxAB dimer-like"/>
    <property type="match status" value="1"/>
</dbReference>
<dbReference type="GO" id="GO:0016787">
    <property type="term" value="F:hydrolase activity"/>
    <property type="evidence" value="ECO:0007669"/>
    <property type="project" value="UniProtKB-KW"/>
</dbReference>
<organism evidence="2 3">
    <name type="scientific">Nocardia albiluteola</name>
    <dbReference type="NCBI Taxonomy" id="2842303"/>
    <lineage>
        <taxon>Bacteria</taxon>
        <taxon>Bacillati</taxon>
        <taxon>Actinomycetota</taxon>
        <taxon>Actinomycetes</taxon>
        <taxon>Mycobacteriales</taxon>
        <taxon>Nocardiaceae</taxon>
        <taxon>Nocardia</taxon>
    </lineage>
</organism>